<sequence length="836" mass="91969">MSTQEFSLFETNVIARARDITLPGGGVCKAPFNALPGIIIFVHGVNSTGEWFDSTEAGLCQGLNERLHRSEFGQAQETSLAGLLRAARYAPELTPDGYLARTKSDTGVPASEFVSDEAASPVIRFRWGFAANQSDLKKVGPNILLDEDNAWGGGPFANGCTALPDMWGSGTATDLLMGLTVQDLNTESSRLVFDCPPRHYQAHAAWRLAALVAEARKRHRNEYDGAKECPITIVCHSQGNMVGIASAFIGKARFGGDGVADTYVLANPPYGVLPNFFDNFAQYDEVTQEGRVTVLARRKTLDSFFGIVNERKAKTGNLASPACVDLYLSNKKAPWSHAQDQKTYPTHGNVFLYANPHDQVIGVASVMGMGWLGLPQAVLAGKDDDAGDKPHVFKHAHGVLYQRIWAQGNPLKYKTEPFKVGVAPGKDFVYYDKYHPERADTIQGKSGAFWLRTPLNAHVHFTRPWKDNRRSIPSKIGATLIGGVITLGGIVVKVLTLGQKGDIPVNADPPDGWKVNINAHAVPNPVVPIAHHLYHPQTDATGQQPNDDAQARLDGGTPASGKVAGVFNQGPESHTDALNRGAKTNDIYDQYRAQGQGGVGDEAALRYEHNASVRQLARGVKGTPFDSAIDQMRRGGDLSGEKHATFRQFDQNVREDFLKQAVNLNASNHSTILTNPEHARRVLAYDVNVGLNVLPVRQMNWLRQFADWRYGDPEDPVMRDWCPYYRTGRLPQNMRLEDHKYYQPAVPATLGIDAERNNSGGFIQSYREPQPEPLMPRERSPGEELREARRAELLGQRQRPSEIDQIFGLGDAPQPEPHGPSRSEIDRVFGLDTPDE</sequence>
<proteinExistence type="predicted"/>
<evidence type="ECO:0000313" key="6">
    <source>
        <dbReference type="Proteomes" id="UP001190002"/>
    </source>
</evidence>
<evidence type="ECO:0008006" key="8">
    <source>
        <dbReference type="Google" id="ProtNLM"/>
    </source>
</evidence>
<dbReference type="InterPro" id="IPR021692">
    <property type="entry name" value="Tle3_C"/>
</dbReference>
<evidence type="ECO:0000313" key="7">
    <source>
        <dbReference type="Proteomes" id="UP001190452"/>
    </source>
</evidence>
<feature type="region of interest" description="Disordered" evidence="1">
    <location>
        <begin position="765"/>
        <end position="836"/>
    </location>
</feature>
<dbReference type="Pfam" id="PF11678">
    <property type="entry name" value="Tle3_C"/>
    <property type="match status" value="1"/>
</dbReference>
<feature type="domain" description="Antibacterial effector protein Tle3 C-terminal" evidence="2">
    <location>
        <begin position="651"/>
        <end position="709"/>
    </location>
</feature>
<keyword evidence="7" id="KW-1185">Reference proteome</keyword>
<evidence type="ECO:0000256" key="1">
    <source>
        <dbReference type="SAM" id="MobiDB-lite"/>
    </source>
</evidence>
<feature type="compositionally biased region" description="Basic and acidic residues" evidence="1">
    <location>
        <begin position="819"/>
        <end position="829"/>
    </location>
</feature>
<dbReference type="Proteomes" id="UP001190452">
    <property type="component" value="Unassembled WGS sequence"/>
</dbReference>
<organism evidence="4 6">
    <name type="scientific">Ralstonia mannitolilytica</name>
    <dbReference type="NCBI Taxonomy" id="105219"/>
    <lineage>
        <taxon>Bacteria</taxon>
        <taxon>Pseudomonadati</taxon>
        <taxon>Pseudomonadota</taxon>
        <taxon>Betaproteobacteria</taxon>
        <taxon>Burkholderiales</taxon>
        <taxon>Burkholderiaceae</taxon>
        <taxon>Ralstonia</taxon>
    </lineage>
</organism>
<evidence type="ECO:0000313" key="5">
    <source>
        <dbReference type="EMBL" id="CAJ0882172.1"/>
    </source>
</evidence>
<gene>
    <name evidence="5" type="ORF">R77569_03329</name>
    <name evidence="4" type="ORF">R77591_03474</name>
</gene>
<name>A0AAD2AYP0_9RALS</name>
<feature type="domain" description="T6SS Tle3 phospholipase effector alpha/beta" evidence="3">
    <location>
        <begin position="35"/>
        <end position="375"/>
    </location>
</feature>
<comment type="caution">
    <text evidence="4">The sequence shown here is derived from an EMBL/GenBank/DDBJ whole genome shotgun (WGS) entry which is preliminary data.</text>
</comment>
<dbReference type="RefSeq" id="WP_104564805.1">
    <property type="nucleotide sequence ID" value="NZ_CATVXE010000015.1"/>
</dbReference>
<evidence type="ECO:0000259" key="3">
    <source>
        <dbReference type="Pfam" id="PF24322"/>
    </source>
</evidence>
<reference evidence="4 7" key="1">
    <citation type="submission" date="2023-07" db="EMBL/GenBank/DDBJ databases">
        <authorList>
            <person name="Peeters C."/>
        </authorList>
    </citation>
    <scope>NUCLEOTIDE SEQUENCE</scope>
    <source>
        <strain evidence="5 7">R-77569</strain>
        <strain evidence="4">R-77591</strain>
    </source>
</reference>
<feature type="compositionally biased region" description="Basic and acidic residues" evidence="1">
    <location>
        <begin position="775"/>
        <end position="792"/>
    </location>
</feature>
<dbReference type="Pfam" id="PF24322">
    <property type="entry name" value="Tle3"/>
    <property type="match status" value="1"/>
</dbReference>
<dbReference type="EMBL" id="CAUDKV010000014">
    <property type="protein sequence ID" value="CAJ0882172.1"/>
    <property type="molecule type" value="Genomic_DNA"/>
</dbReference>
<evidence type="ECO:0000313" key="4">
    <source>
        <dbReference type="EMBL" id="CAJ0689787.1"/>
    </source>
</evidence>
<dbReference type="Proteomes" id="UP001190002">
    <property type="component" value="Unassembled WGS sequence"/>
</dbReference>
<dbReference type="InterPro" id="IPR056221">
    <property type="entry name" value="Tle3_ab_dom"/>
</dbReference>
<dbReference type="EMBL" id="CATVXE010000015">
    <property type="protein sequence ID" value="CAJ0689787.1"/>
    <property type="molecule type" value="Genomic_DNA"/>
</dbReference>
<evidence type="ECO:0000259" key="2">
    <source>
        <dbReference type="Pfam" id="PF11678"/>
    </source>
</evidence>
<dbReference type="AlphaFoldDB" id="A0AAD2AYP0"/>
<protein>
    <recommendedName>
        <fullName evidence="8">DUF3274 domain-containing protein</fullName>
    </recommendedName>
</protein>
<accession>A0AAD2AYP0</accession>